<name>A0A1G4JKT3_9SACH</name>
<gene>
    <name evidence="3" type="ORF">LAMI_0E04698G</name>
</gene>
<proteinExistence type="predicted"/>
<evidence type="ECO:0000313" key="3">
    <source>
        <dbReference type="EMBL" id="SCU91092.1"/>
    </source>
</evidence>
<dbReference type="PROSITE" id="PS50250">
    <property type="entry name" value="PCI"/>
    <property type="match status" value="1"/>
</dbReference>
<dbReference type="EMBL" id="LT598465">
    <property type="protein sequence ID" value="SCU91092.1"/>
    <property type="molecule type" value="Genomic_DNA"/>
</dbReference>
<dbReference type="OrthoDB" id="4047547at2759"/>
<feature type="region of interest" description="Disordered" evidence="1">
    <location>
        <begin position="45"/>
        <end position="71"/>
    </location>
</feature>
<organism evidence="3 4">
    <name type="scientific">Lachancea mirantina</name>
    <dbReference type="NCBI Taxonomy" id="1230905"/>
    <lineage>
        <taxon>Eukaryota</taxon>
        <taxon>Fungi</taxon>
        <taxon>Dikarya</taxon>
        <taxon>Ascomycota</taxon>
        <taxon>Saccharomycotina</taxon>
        <taxon>Saccharomycetes</taxon>
        <taxon>Saccharomycetales</taxon>
        <taxon>Saccharomycetaceae</taxon>
        <taxon>Lachancea</taxon>
    </lineage>
</organism>
<reference evidence="3 4" key="1">
    <citation type="submission" date="2016-03" db="EMBL/GenBank/DDBJ databases">
        <authorList>
            <person name="Devillers H."/>
        </authorList>
    </citation>
    <scope>NUCLEOTIDE SEQUENCE [LARGE SCALE GENOMIC DNA]</scope>
    <source>
        <strain evidence="3">CBS 11717</strain>
    </source>
</reference>
<protein>
    <submittedName>
        <fullName evidence="3">LAMI_0E04698g1_1</fullName>
    </submittedName>
</protein>
<accession>A0A1G4JKT3</accession>
<evidence type="ECO:0000259" key="2">
    <source>
        <dbReference type="PROSITE" id="PS50250"/>
    </source>
</evidence>
<dbReference type="Proteomes" id="UP000191024">
    <property type="component" value="Chromosome E"/>
</dbReference>
<dbReference type="InterPro" id="IPR000717">
    <property type="entry name" value="PCI_dom"/>
</dbReference>
<keyword evidence="4" id="KW-1185">Reference proteome</keyword>
<feature type="domain" description="PCI" evidence="2">
    <location>
        <begin position="332"/>
        <end position="515"/>
    </location>
</feature>
<evidence type="ECO:0000256" key="1">
    <source>
        <dbReference type="SAM" id="MobiDB-lite"/>
    </source>
</evidence>
<dbReference type="AlphaFoldDB" id="A0A1G4JKT3"/>
<dbReference type="STRING" id="1230905.A0A1G4JKT3"/>
<sequence length="630" mass="72282">MRSSITPQRRRMPPRQAWSCRYREMSIEDDPEWINDDMDYGELLEDSSASSIQMESDGDDEDGTVCSDERGDQPEFYSQMADFYGQAKHLKMDEQFCEARKTFNSVRELALNANEPLWAFKAQKQVVKCAIGEFTLDSAAQSILSNELLALLPPDVILTLPAEYLQKSLTKIIDRIAPPIAGCFLFDRCPEVDLEKLRSRLSLLDGLNPCVSLLEPLSTHLQLRICELQLWVVRLTENSIDLPALDKLEANCGADVRALETMLQSFMWLYFYREQIDTHRWSLRLSKLRAILSTTLVLSQSMSLTALMHFSEAIVQLHNSQLVCTVRHLNVCKDGFWKCFRDLEHAGLSITKAKSTFRDLTLSCFVISCTLLLPHTENAQEDNISPFEYEAVQLTENATLLANLREIYDSFIKGDLKKYASILPIIAVDRLPLKLLILKMHESFRLRRLWQFIAPVYSCLSLADLQKELYIPSEPCLSQSDIIKLLMRSIMNNTAKVYFKLDLKQRFVFFGETYKVRFSALTKRQSLAKKAQELSIFDKYSSPQLAWPGANATRETQPETCNALEHHQEWLENVGIFREPSQADNKNKTCLQFINELQSLKGEGIPTCKTSAQDSVLKYYEFLEVLSQQF</sequence>
<evidence type="ECO:0000313" key="4">
    <source>
        <dbReference type="Proteomes" id="UP000191024"/>
    </source>
</evidence>